<evidence type="ECO:0000313" key="1">
    <source>
        <dbReference type="EMBL" id="GBN87148.1"/>
    </source>
</evidence>
<protein>
    <submittedName>
        <fullName evidence="1">Uncharacterized protein</fullName>
    </submittedName>
</protein>
<dbReference type="EMBL" id="BGPR01021656">
    <property type="protein sequence ID" value="GBN87148.1"/>
    <property type="molecule type" value="Genomic_DNA"/>
</dbReference>
<sequence>LQLEFRLAEATGTPMGLTNAEHDSTSQHLERANSVNRAHQTPQTQVAIYNKAL</sequence>
<reference evidence="1 2" key="1">
    <citation type="journal article" date="2019" name="Sci. Rep.">
        <title>Orb-weaving spider Araneus ventricosus genome elucidates the spidroin gene catalogue.</title>
        <authorList>
            <person name="Kono N."/>
            <person name="Nakamura H."/>
            <person name="Ohtoshi R."/>
            <person name="Moran D.A.P."/>
            <person name="Shinohara A."/>
            <person name="Yoshida Y."/>
            <person name="Fujiwara M."/>
            <person name="Mori M."/>
            <person name="Tomita M."/>
            <person name="Arakawa K."/>
        </authorList>
    </citation>
    <scope>NUCLEOTIDE SEQUENCE [LARGE SCALE GENOMIC DNA]</scope>
</reference>
<comment type="caution">
    <text evidence="1">The sequence shown here is derived from an EMBL/GenBank/DDBJ whole genome shotgun (WGS) entry which is preliminary data.</text>
</comment>
<evidence type="ECO:0000313" key="2">
    <source>
        <dbReference type="Proteomes" id="UP000499080"/>
    </source>
</evidence>
<proteinExistence type="predicted"/>
<dbReference type="Proteomes" id="UP000499080">
    <property type="component" value="Unassembled WGS sequence"/>
</dbReference>
<name>A0A4Y2SFW8_ARAVE</name>
<dbReference type="AlphaFoldDB" id="A0A4Y2SFW8"/>
<feature type="non-terminal residue" evidence="1">
    <location>
        <position position="1"/>
    </location>
</feature>
<keyword evidence="2" id="KW-1185">Reference proteome</keyword>
<accession>A0A4Y2SFW8</accession>
<organism evidence="1 2">
    <name type="scientific">Araneus ventricosus</name>
    <name type="common">Orbweaver spider</name>
    <name type="synonym">Epeira ventricosa</name>
    <dbReference type="NCBI Taxonomy" id="182803"/>
    <lineage>
        <taxon>Eukaryota</taxon>
        <taxon>Metazoa</taxon>
        <taxon>Ecdysozoa</taxon>
        <taxon>Arthropoda</taxon>
        <taxon>Chelicerata</taxon>
        <taxon>Arachnida</taxon>
        <taxon>Araneae</taxon>
        <taxon>Araneomorphae</taxon>
        <taxon>Entelegynae</taxon>
        <taxon>Araneoidea</taxon>
        <taxon>Araneidae</taxon>
        <taxon>Araneus</taxon>
    </lineage>
</organism>
<gene>
    <name evidence="1" type="ORF">AVEN_162152-2_1</name>
</gene>